<accession>A0A9D4V1W9</accession>
<sequence length="102" mass="11314">MLFSAFTYKHKTIRLRGFSYVVVGTIASDSIICGISNVPMDLNNVWMEDVETIPFSLLVIECQINDIKDIDDVAAFPRAASNALLSSLFIEGITDFHQSQPS</sequence>
<gene>
    <name evidence="1" type="ORF">GOP47_0005912</name>
</gene>
<proteinExistence type="predicted"/>
<dbReference type="EMBL" id="JABFUD020000006">
    <property type="protein sequence ID" value="KAI5078241.1"/>
    <property type="molecule type" value="Genomic_DNA"/>
</dbReference>
<keyword evidence="2" id="KW-1185">Reference proteome</keyword>
<dbReference type="AlphaFoldDB" id="A0A9D4V1W9"/>
<dbReference type="Proteomes" id="UP000886520">
    <property type="component" value="Chromosome 6"/>
</dbReference>
<comment type="caution">
    <text evidence="1">The sequence shown here is derived from an EMBL/GenBank/DDBJ whole genome shotgun (WGS) entry which is preliminary data.</text>
</comment>
<evidence type="ECO:0000313" key="1">
    <source>
        <dbReference type="EMBL" id="KAI5078241.1"/>
    </source>
</evidence>
<evidence type="ECO:0000313" key="2">
    <source>
        <dbReference type="Proteomes" id="UP000886520"/>
    </source>
</evidence>
<organism evidence="1 2">
    <name type="scientific">Adiantum capillus-veneris</name>
    <name type="common">Maidenhair fern</name>
    <dbReference type="NCBI Taxonomy" id="13818"/>
    <lineage>
        <taxon>Eukaryota</taxon>
        <taxon>Viridiplantae</taxon>
        <taxon>Streptophyta</taxon>
        <taxon>Embryophyta</taxon>
        <taxon>Tracheophyta</taxon>
        <taxon>Polypodiopsida</taxon>
        <taxon>Polypodiidae</taxon>
        <taxon>Polypodiales</taxon>
        <taxon>Pteridineae</taxon>
        <taxon>Pteridaceae</taxon>
        <taxon>Vittarioideae</taxon>
        <taxon>Adiantum</taxon>
    </lineage>
</organism>
<reference evidence="1" key="1">
    <citation type="submission" date="2021-01" db="EMBL/GenBank/DDBJ databases">
        <title>Adiantum capillus-veneris genome.</title>
        <authorList>
            <person name="Fang Y."/>
            <person name="Liao Q."/>
        </authorList>
    </citation>
    <scope>NUCLEOTIDE SEQUENCE</scope>
    <source>
        <strain evidence="1">H3</strain>
        <tissue evidence="1">Leaf</tissue>
    </source>
</reference>
<name>A0A9D4V1W9_ADICA</name>
<protein>
    <submittedName>
        <fullName evidence="1">Uncharacterized protein</fullName>
    </submittedName>
</protein>